<dbReference type="PANTHER" id="PTHR31589:SF110">
    <property type="entry name" value="PROTEIN, PUTATIVE (DUF239)-RELATED"/>
    <property type="match status" value="1"/>
</dbReference>
<dbReference type="OrthoDB" id="1858978at2759"/>
<evidence type="ECO:0000259" key="1">
    <source>
        <dbReference type="PROSITE" id="PS52045"/>
    </source>
</evidence>
<organism evidence="2 3">
    <name type="scientific">Rhamnella rubrinervis</name>
    <dbReference type="NCBI Taxonomy" id="2594499"/>
    <lineage>
        <taxon>Eukaryota</taxon>
        <taxon>Viridiplantae</taxon>
        <taxon>Streptophyta</taxon>
        <taxon>Embryophyta</taxon>
        <taxon>Tracheophyta</taxon>
        <taxon>Spermatophyta</taxon>
        <taxon>Magnoliopsida</taxon>
        <taxon>eudicotyledons</taxon>
        <taxon>Gunneridae</taxon>
        <taxon>Pentapetalae</taxon>
        <taxon>rosids</taxon>
        <taxon>fabids</taxon>
        <taxon>Rosales</taxon>
        <taxon>Rhamnaceae</taxon>
        <taxon>rhamnoid group</taxon>
        <taxon>Rhamneae</taxon>
        <taxon>Rhamnella</taxon>
    </lineage>
</organism>
<comment type="caution">
    <text evidence="2">The sequence shown here is derived from an EMBL/GenBank/DDBJ whole genome shotgun (WGS) entry which is preliminary data.</text>
</comment>
<dbReference type="PANTHER" id="PTHR31589">
    <property type="entry name" value="PROTEIN, PUTATIVE (DUF239)-RELATED-RELATED"/>
    <property type="match status" value="1"/>
</dbReference>
<dbReference type="InterPro" id="IPR053168">
    <property type="entry name" value="Glutamic_endopeptidase"/>
</dbReference>
<dbReference type="Proteomes" id="UP000796880">
    <property type="component" value="Unassembled WGS sequence"/>
</dbReference>
<proteinExistence type="predicted"/>
<protein>
    <recommendedName>
        <fullName evidence="1">Neprosin PEP catalytic domain-containing protein</fullName>
    </recommendedName>
</protein>
<dbReference type="Pfam" id="PF03080">
    <property type="entry name" value="Neprosin"/>
    <property type="match status" value="1"/>
</dbReference>
<feature type="domain" description="Neprosin PEP catalytic" evidence="1">
    <location>
        <begin position="85"/>
        <end position="319"/>
    </location>
</feature>
<sequence>MRPAMVIVPFSILTSIVIFVCVDLLQISPSFATPNKSLSSSQTTIGLREKCPEGTVPIRRASKEELLRARTSFMQHFPTSKDGDSPIGFQFAGLSAASKNGTTYYGAGGYASIYNPSVGLGQFSASVISIEGGPVEQFSTIRVGWMQAFDGVMHGCYNTYCSGFVQLNPQIPLGMVLEQISVIRGDQYYLKLGVKMDTSSGNWWLTYGENDIQVGYWSSSLFTHLNSGADTLRWGGMVYSSTPQLPAMGNGLTDDYFGCHFRRIALTYQAGSSLNGTLDVPLEVKRTRCYKVGDNYYKGDFWGYSFWFGGAGGDVKQCSSYK</sequence>
<evidence type="ECO:0000313" key="2">
    <source>
        <dbReference type="EMBL" id="KAF3445521.1"/>
    </source>
</evidence>
<reference evidence="2" key="1">
    <citation type="submission" date="2020-03" db="EMBL/GenBank/DDBJ databases">
        <title>A high-quality chromosome-level genome assembly of a woody plant with both climbing and erect habits, Rhamnella rubrinervis.</title>
        <authorList>
            <person name="Lu Z."/>
            <person name="Yang Y."/>
            <person name="Zhu X."/>
            <person name="Sun Y."/>
        </authorList>
    </citation>
    <scope>NUCLEOTIDE SEQUENCE</scope>
    <source>
        <strain evidence="2">BYM</strain>
        <tissue evidence="2">Leaf</tissue>
    </source>
</reference>
<dbReference type="AlphaFoldDB" id="A0A8K0MGY7"/>
<name>A0A8K0MGY7_9ROSA</name>
<gene>
    <name evidence="2" type="ORF">FNV43_RR10697</name>
</gene>
<dbReference type="PROSITE" id="PS52045">
    <property type="entry name" value="NEPROSIN_PEP_CD"/>
    <property type="match status" value="1"/>
</dbReference>
<keyword evidence="3" id="KW-1185">Reference proteome</keyword>
<evidence type="ECO:0000313" key="3">
    <source>
        <dbReference type="Proteomes" id="UP000796880"/>
    </source>
</evidence>
<dbReference type="EMBL" id="VOIH02000005">
    <property type="protein sequence ID" value="KAF3445521.1"/>
    <property type="molecule type" value="Genomic_DNA"/>
</dbReference>
<dbReference type="InterPro" id="IPR004314">
    <property type="entry name" value="Neprosin"/>
</dbReference>
<accession>A0A8K0MGY7</accession>